<evidence type="ECO:0000313" key="3">
    <source>
        <dbReference type="Proteomes" id="UP000184612"/>
    </source>
</evidence>
<protein>
    <submittedName>
        <fullName evidence="2">Uncharacterized protein</fullName>
    </submittedName>
</protein>
<dbReference type="STRING" id="1121345.SAMN02745217_03900"/>
<evidence type="ECO:0000313" key="2">
    <source>
        <dbReference type="EMBL" id="SHO52991.1"/>
    </source>
</evidence>
<keyword evidence="1" id="KW-0472">Membrane</keyword>
<gene>
    <name evidence="2" type="ORF">SAMN02745217_03900</name>
</gene>
<keyword evidence="1" id="KW-0812">Transmembrane</keyword>
<keyword evidence="3" id="KW-1185">Reference proteome</keyword>
<evidence type="ECO:0000256" key="1">
    <source>
        <dbReference type="SAM" id="Phobius"/>
    </source>
</evidence>
<accession>A0A1M7YK30</accession>
<name>A0A1M7YK30_9FIRM</name>
<feature type="transmembrane region" description="Helical" evidence="1">
    <location>
        <begin position="41"/>
        <end position="58"/>
    </location>
</feature>
<dbReference type="AlphaFoldDB" id="A0A1M7YK30"/>
<reference evidence="2 3" key="1">
    <citation type="submission" date="2016-12" db="EMBL/GenBank/DDBJ databases">
        <authorList>
            <person name="Song W.-J."/>
            <person name="Kurnit D.M."/>
        </authorList>
    </citation>
    <scope>NUCLEOTIDE SEQUENCE [LARGE SCALE GENOMIC DNA]</scope>
    <source>
        <strain evidence="2 3">DSM 12503</strain>
    </source>
</reference>
<organism evidence="2 3">
    <name type="scientific">Anaerocolumna xylanovorans DSM 12503</name>
    <dbReference type="NCBI Taxonomy" id="1121345"/>
    <lineage>
        <taxon>Bacteria</taxon>
        <taxon>Bacillati</taxon>
        <taxon>Bacillota</taxon>
        <taxon>Clostridia</taxon>
        <taxon>Lachnospirales</taxon>
        <taxon>Lachnospiraceae</taxon>
        <taxon>Anaerocolumna</taxon>
    </lineage>
</organism>
<dbReference type="Proteomes" id="UP000184612">
    <property type="component" value="Unassembled WGS sequence"/>
</dbReference>
<proteinExistence type="predicted"/>
<sequence>MDSMQGFGSSKPDKVITLTVIKLKLLMKCFTLNGLNRTENIAWFILAYSIVLCIGMVLDRISYEKIKEPYNKAILELNKGKY</sequence>
<keyword evidence="1" id="KW-1133">Transmembrane helix</keyword>
<dbReference type="EMBL" id="FRFD01000012">
    <property type="protein sequence ID" value="SHO52991.1"/>
    <property type="molecule type" value="Genomic_DNA"/>
</dbReference>